<dbReference type="EMBL" id="VPFL01000009">
    <property type="protein sequence ID" value="TXF11936.1"/>
    <property type="molecule type" value="Genomic_DNA"/>
</dbReference>
<dbReference type="RefSeq" id="WP_147799676.1">
    <property type="nucleotide sequence ID" value="NZ_VPFL01000009.1"/>
</dbReference>
<protein>
    <submittedName>
        <fullName evidence="1">Phage protein D</fullName>
    </submittedName>
</protein>
<dbReference type="PANTHER" id="PTHR35862:SF1">
    <property type="entry name" value="FELS-2 PROPHAGE PROTEIN"/>
    <property type="match status" value="1"/>
</dbReference>
<evidence type="ECO:0000313" key="1">
    <source>
        <dbReference type="EMBL" id="TXF11936.1"/>
    </source>
</evidence>
<keyword evidence="2" id="KW-1185">Reference proteome</keyword>
<name>A0A5C7ELF6_9PROT</name>
<organism evidence="1 2">
    <name type="scientific">Pelomicrobium methylotrophicum</name>
    <dbReference type="NCBI Taxonomy" id="2602750"/>
    <lineage>
        <taxon>Bacteria</taxon>
        <taxon>Pseudomonadati</taxon>
        <taxon>Pseudomonadota</taxon>
        <taxon>Hydrogenophilia</taxon>
        <taxon>Hydrogenophilia incertae sedis</taxon>
        <taxon>Pelomicrobium</taxon>
    </lineage>
</organism>
<dbReference type="InterPro" id="IPR052726">
    <property type="entry name" value="Phage_Baseplate_Hub"/>
</dbReference>
<dbReference type="AlphaFoldDB" id="A0A5C7ELF6"/>
<comment type="caution">
    <text evidence="1">The sequence shown here is derived from an EMBL/GenBank/DDBJ whole genome shotgun (WGS) entry which is preliminary data.</text>
</comment>
<dbReference type="InParanoid" id="A0A5C7ELF6"/>
<evidence type="ECO:0000313" key="2">
    <source>
        <dbReference type="Proteomes" id="UP000321201"/>
    </source>
</evidence>
<gene>
    <name evidence="1" type="ORF">FR698_08005</name>
</gene>
<dbReference type="Gene3D" id="3.55.50.10">
    <property type="entry name" value="Baseplate protein-like domains"/>
    <property type="match status" value="1"/>
</dbReference>
<sequence length="339" mass="37406">MEAITPQVKLTYGGRDITADLSPYLMRVAYTDRLDGSADSLDVALAETDAIKSRWLSDWYPDKGMEMKLEYGYAGQPLVSAGSFDVDEIEIESPPLSIRIRALATGISRAVRTRIGKAYENTTLAKILDEIAKRIGAKRKGKVADIPIDRATQYQETDWAFAVRLAREYGYALKLTDNNKTLAVMKLGEDAAPVRTLAPGDLTRYTYRDRITEVPARSEARHHDPATGQLVIYRIEKGVAVPDGTTTAADTRKRHVRAKTPEQAKAIAEAEQARHEIDKTSLEVQLPGDPLLVAGATVDVAGLARLDGRYLIIEARHEISRDAGYATTVSLKRIQEKTP</sequence>
<reference evidence="1 2" key="1">
    <citation type="submission" date="2019-08" db="EMBL/GenBank/DDBJ databases">
        <title>Pelomicrobium methylotrophicum gen. nov., sp. nov. a moderately thermophilic, facultatively anaerobic, lithoautotrophic and methylotrophic bacterium isolated from a terrestrial mud volcano.</title>
        <authorList>
            <person name="Slobodkina G.B."/>
            <person name="Merkel A.Y."/>
            <person name="Slobodkin A.I."/>
        </authorList>
    </citation>
    <scope>NUCLEOTIDE SEQUENCE [LARGE SCALE GENOMIC DNA]</scope>
    <source>
        <strain evidence="1 2">SM250</strain>
    </source>
</reference>
<dbReference type="OrthoDB" id="4070623at2"/>
<dbReference type="SUPFAM" id="SSF69279">
    <property type="entry name" value="Phage tail proteins"/>
    <property type="match status" value="1"/>
</dbReference>
<proteinExistence type="predicted"/>
<dbReference type="PANTHER" id="PTHR35862">
    <property type="entry name" value="FELS-2 PROPHAGE PROTEIN"/>
    <property type="match status" value="1"/>
</dbReference>
<dbReference type="Pfam" id="PF05954">
    <property type="entry name" value="Phage_GPD"/>
    <property type="match status" value="1"/>
</dbReference>
<accession>A0A5C7ELF6</accession>
<dbReference type="Proteomes" id="UP000321201">
    <property type="component" value="Unassembled WGS sequence"/>
</dbReference>